<dbReference type="Gene3D" id="3.30.70.330">
    <property type="match status" value="1"/>
</dbReference>
<feature type="region of interest" description="Disordered" evidence="3">
    <location>
        <begin position="231"/>
        <end position="374"/>
    </location>
</feature>
<gene>
    <name evidence="5" type="ORF">D910_09778</name>
</gene>
<feature type="compositionally biased region" description="Basic residues" evidence="3">
    <location>
        <begin position="255"/>
        <end position="272"/>
    </location>
</feature>
<dbReference type="InterPro" id="IPR035979">
    <property type="entry name" value="RBD_domain_sf"/>
</dbReference>
<dbReference type="Proteomes" id="UP000030742">
    <property type="component" value="Unassembled WGS sequence"/>
</dbReference>
<dbReference type="GO" id="GO:0003723">
    <property type="term" value="F:RNA binding"/>
    <property type="evidence" value="ECO:0007669"/>
    <property type="project" value="UniProtKB-UniRule"/>
</dbReference>
<feature type="region of interest" description="Disordered" evidence="3">
    <location>
        <begin position="468"/>
        <end position="520"/>
    </location>
</feature>
<evidence type="ECO:0000313" key="5">
    <source>
        <dbReference type="EMBL" id="ERL92465.1"/>
    </source>
</evidence>
<dbReference type="InterPro" id="IPR012677">
    <property type="entry name" value="Nucleotide-bd_a/b_plait_sf"/>
</dbReference>
<name>U4UQY3_DENPD</name>
<accession>U4UQY3</accession>
<evidence type="ECO:0000256" key="3">
    <source>
        <dbReference type="SAM" id="MobiDB-lite"/>
    </source>
</evidence>
<feature type="compositionally biased region" description="Acidic residues" evidence="3">
    <location>
        <begin position="280"/>
        <end position="352"/>
    </location>
</feature>
<dbReference type="SMART" id="SM00360">
    <property type="entry name" value="RRM"/>
    <property type="match status" value="1"/>
</dbReference>
<protein>
    <recommendedName>
        <fullName evidence="4">RRM domain-containing protein</fullName>
    </recommendedName>
</protein>
<dbReference type="InterPro" id="IPR000504">
    <property type="entry name" value="RRM_dom"/>
</dbReference>
<proteinExistence type="predicted"/>
<dbReference type="InterPro" id="IPR034228">
    <property type="entry name" value="Nop6_RRM"/>
</dbReference>
<feature type="compositionally biased region" description="Basic and acidic residues" evidence="3">
    <location>
        <begin position="1"/>
        <end position="13"/>
    </location>
</feature>
<dbReference type="PROSITE" id="PS50102">
    <property type="entry name" value="RRM"/>
    <property type="match status" value="1"/>
</dbReference>
<keyword evidence="1 2" id="KW-0694">RNA-binding</keyword>
<sequence>MVQLKRREFKMVKSEVNTPNKRKSLQANSSAKKTKVENGNGVASPTKLVSIKKEPHSPKGVQSPKIKVEPRNSLPKAGQSPKAFQSPKAVQSPKIKVEGRNSLPKAVQSPKAPKPVTPSPQANKKNKKGKAGGDSPKKVTSFAGTKQLTKSIEKVKKPKAALEAGEGKKKRKNAFANLIAQVKAKEGTNDPELLKILDIRLNAITERGDLTKTAKRKLSILNKLKLICTEGSTAASQKAKAQIAEKKKLGSEKKLQKKPVAAKKAAVGKKASKSPAPELADSEDDEEEEDDDDDSEVSDHDSDAEEDGDSAEEEEDTDAEDDDDDEDDEEDDDGEEAEEEEDDEDDSDEEEIPVPAPKEKVQPVLPKPTPKQPTITDLYSKDIVKKGQKRFVLFVGNIPYDATKEELATHFAKVGDIVDIRIPTEKGSNRPRGFAYVEVNNDTSYEKCMSMHHSQLRGRRINVLYTQGGKKKGDEKKKEIKGKNFKLHALRRQGKLAGSVKESQKRSFRRNKNKRENGQD</sequence>
<dbReference type="PANTHER" id="PTHR15241:SF304">
    <property type="entry name" value="RRM DOMAIN-CONTAINING PROTEIN"/>
    <property type="match status" value="1"/>
</dbReference>
<evidence type="ECO:0000256" key="2">
    <source>
        <dbReference type="PROSITE-ProRule" id="PRU00176"/>
    </source>
</evidence>
<dbReference type="OrthoDB" id="167718at2759"/>
<evidence type="ECO:0000256" key="1">
    <source>
        <dbReference type="ARBA" id="ARBA00022884"/>
    </source>
</evidence>
<reference evidence="5 6" key="1">
    <citation type="journal article" date="2013" name="Genome Biol.">
        <title>Draft genome of the mountain pine beetle, Dendroctonus ponderosae Hopkins, a major forest pest.</title>
        <authorList>
            <person name="Keeling C.I."/>
            <person name="Yuen M.M."/>
            <person name="Liao N.Y."/>
            <person name="Docking T.R."/>
            <person name="Chan S.K."/>
            <person name="Taylor G.A."/>
            <person name="Palmquist D.L."/>
            <person name="Jackman S.D."/>
            <person name="Nguyen A."/>
            <person name="Li M."/>
            <person name="Henderson H."/>
            <person name="Janes J.K."/>
            <person name="Zhao Y."/>
            <person name="Pandoh P."/>
            <person name="Moore R."/>
            <person name="Sperling F.A."/>
            <person name="Huber D.P."/>
            <person name="Birol I."/>
            <person name="Jones S.J."/>
            <person name="Bohlmann J."/>
        </authorList>
    </citation>
    <scope>NUCLEOTIDE SEQUENCE</scope>
</reference>
<dbReference type="EMBL" id="KB632326">
    <property type="protein sequence ID" value="ERL92465.1"/>
    <property type="molecule type" value="Genomic_DNA"/>
</dbReference>
<dbReference type="CDD" id="cd12400">
    <property type="entry name" value="RRM_Nop6"/>
    <property type="match status" value="1"/>
</dbReference>
<feature type="compositionally biased region" description="Basic and acidic residues" evidence="3">
    <location>
        <begin position="243"/>
        <end position="254"/>
    </location>
</feature>
<evidence type="ECO:0000259" key="4">
    <source>
        <dbReference type="PROSITE" id="PS50102"/>
    </source>
</evidence>
<feature type="region of interest" description="Disordered" evidence="3">
    <location>
        <begin position="1"/>
        <end position="170"/>
    </location>
</feature>
<dbReference type="SUPFAM" id="SSF54928">
    <property type="entry name" value="RNA-binding domain, RBD"/>
    <property type="match status" value="1"/>
</dbReference>
<dbReference type="Pfam" id="PF00076">
    <property type="entry name" value="RRM_1"/>
    <property type="match status" value="1"/>
</dbReference>
<dbReference type="AlphaFoldDB" id="U4UQY3"/>
<feature type="compositionally biased region" description="Basic residues" evidence="3">
    <location>
        <begin position="483"/>
        <end position="494"/>
    </location>
</feature>
<feature type="compositionally biased region" description="Basic and acidic residues" evidence="3">
    <location>
        <begin position="471"/>
        <end position="482"/>
    </location>
</feature>
<dbReference type="PANTHER" id="PTHR15241">
    <property type="entry name" value="TRANSFORMER-2-RELATED"/>
    <property type="match status" value="1"/>
</dbReference>
<organism evidence="5 6">
    <name type="scientific">Dendroctonus ponderosae</name>
    <name type="common">Mountain pine beetle</name>
    <dbReference type="NCBI Taxonomy" id="77166"/>
    <lineage>
        <taxon>Eukaryota</taxon>
        <taxon>Metazoa</taxon>
        <taxon>Ecdysozoa</taxon>
        <taxon>Arthropoda</taxon>
        <taxon>Hexapoda</taxon>
        <taxon>Insecta</taxon>
        <taxon>Pterygota</taxon>
        <taxon>Neoptera</taxon>
        <taxon>Endopterygota</taxon>
        <taxon>Coleoptera</taxon>
        <taxon>Polyphaga</taxon>
        <taxon>Cucujiformia</taxon>
        <taxon>Curculionidae</taxon>
        <taxon>Scolytinae</taxon>
        <taxon>Dendroctonus</taxon>
    </lineage>
</organism>
<feature type="domain" description="RRM" evidence="4">
    <location>
        <begin position="391"/>
        <end position="468"/>
    </location>
</feature>
<evidence type="ECO:0000313" key="6">
    <source>
        <dbReference type="Proteomes" id="UP000030742"/>
    </source>
</evidence>
<feature type="compositionally biased region" description="Polar residues" evidence="3">
    <location>
        <begin position="15"/>
        <end position="31"/>
    </location>
</feature>